<feature type="domain" description="Virulence factor membrane-bound polymerase C-terminal" evidence="7">
    <location>
        <begin position="386"/>
        <end position="567"/>
    </location>
</feature>
<dbReference type="PANTHER" id="PTHR37422">
    <property type="entry name" value="TEICHURONIC ACID BIOSYNTHESIS PROTEIN TUAE"/>
    <property type="match status" value="1"/>
</dbReference>
<dbReference type="Pfam" id="PF11846">
    <property type="entry name" value="Wzy_C_2"/>
    <property type="match status" value="1"/>
</dbReference>
<accession>A0A4R5W711</accession>
<dbReference type="EMBL" id="SMYL01000001">
    <property type="protein sequence ID" value="TDK68045.1"/>
    <property type="molecule type" value="Genomic_DNA"/>
</dbReference>
<dbReference type="InterPro" id="IPR021797">
    <property type="entry name" value="Wzy_C_2"/>
</dbReference>
<keyword evidence="4 5" id="KW-0472">Membrane</keyword>
<evidence type="ECO:0000256" key="4">
    <source>
        <dbReference type="ARBA" id="ARBA00023136"/>
    </source>
</evidence>
<feature type="transmembrane region" description="Helical" evidence="5">
    <location>
        <begin position="381"/>
        <end position="397"/>
    </location>
</feature>
<dbReference type="AlphaFoldDB" id="A0A4R5W711"/>
<evidence type="ECO:0000259" key="7">
    <source>
        <dbReference type="Pfam" id="PF11846"/>
    </source>
</evidence>
<dbReference type="GO" id="GO:0016020">
    <property type="term" value="C:membrane"/>
    <property type="evidence" value="ECO:0007669"/>
    <property type="project" value="UniProtKB-SubCell"/>
</dbReference>
<feature type="transmembrane region" description="Helical" evidence="5">
    <location>
        <begin position="140"/>
        <end position="164"/>
    </location>
</feature>
<feature type="transmembrane region" description="Helical" evidence="5">
    <location>
        <begin position="432"/>
        <end position="450"/>
    </location>
</feature>
<feature type="domain" description="O-antigen ligase-related" evidence="6">
    <location>
        <begin position="217"/>
        <end position="360"/>
    </location>
</feature>
<feature type="transmembrane region" description="Helical" evidence="5">
    <location>
        <begin position="81"/>
        <end position="101"/>
    </location>
</feature>
<evidence type="ECO:0000313" key="9">
    <source>
        <dbReference type="Proteomes" id="UP000294829"/>
    </source>
</evidence>
<evidence type="ECO:0000313" key="8">
    <source>
        <dbReference type="EMBL" id="TDK68045.1"/>
    </source>
</evidence>
<feature type="transmembrane region" description="Helical" evidence="5">
    <location>
        <begin position="257"/>
        <end position="280"/>
    </location>
</feature>
<feature type="transmembrane region" description="Helical" evidence="5">
    <location>
        <begin position="352"/>
        <end position="369"/>
    </location>
</feature>
<keyword evidence="3 5" id="KW-1133">Transmembrane helix</keyword>
<dbReference type="Proteomes" id="UP000294829">
    <property type="component" value="Unassembled WGS sequence"/>
</dbReference>
<reference evidence="8 9" key="1">
    <citation type="submission" date="2019-03" db="EMBL/GenBank/DDBJ databases">
        <title>Sapientia aquatica gen. nov., sp. nov., isolated from a crater lake.</title>
        <authorList>
            <person name="Felfoldi T."/>
            <person name="Szabo A."/>
            <person name="Toth E."/>
            <person name="Schumann P."/>
            <person name="Keki Z."/>
            <person name="Marialigeti K."/>
            <person name="Mathe I."/>
        </authorList>
    </citation>
    <scope>NUCLEOTIDE SEQUENCE [LARGE SCALE GENOMIC DNA]</scope>
    <source>
        <strain evidence="8 9">SA-152</strain>
    </source>
</reference>
<dbReference type="OrthoDB" id="4448at2"/>
<comment type="subcellular location">
    <subcellularLocation>
        <location evidence="1">Membrane</location>
        <topology evidence="1">Multi-pass membrane protein</topology>
    </subcellularLocation>
</comment>
<gene>
    <name evidence="8" type="ORF">E2I14_00350</name>
</gene>
<evidence type="ECO:0000256" key="5">
    <source>
        <dbReference type="SAM" id="Phobius"/>
    </source>
</evidence>
<dbReference type="Pfam" id="PF04932">
    <property type="entry name" value="Wzy_C"/>
    <property type="match status" value="1"/>
</dbReference>
<keyword evidence="2 5" id="KW-0812">Transmembrane</keyword>
<sequence length="604" mass="68673">MRKRRLGVFLLLDLFFMLTKHQTNIALAIFAIFLFLSFTIPIHIHPYRTYYHEVLGVLAVLMSMSYWAAAPRLVVRIPHAVLLPLGLIIVIVVQLLAGLILYPIDMFFPIVILACFAIAMIYGATLAMQENGLRKLMLTCANTFLVIGLVSVFIQFVQILKLNWMPFVVPLSWSDSPRPYGNLAQPNMLALLFCFSVASVWYLYAERQIRTWIGFFSIVFLLLGLALTQSRIAWIILPCYVLISCKPAINAPRISKWLLASLLAVFILFVFVVPHVLNWFGIAANSVQERAGQTAARLVMWDQAWSMSLAHPWFGVGWYQFGTTQALISSLFKPTEYSNYAHNIVLNFGAEIGWPATIVVFGSASYWFYRCCLRRWNNPSIRLISLMILAITVHSMVEFPLWYGFVLMPFGVIIGAAHVDKLKWEHITVARGCFIAFMVTCMVSTGAMTWDYDRVAKGFVALAWQQEGKKNGVGSTEKPEFTFYSQFYDYFHIIKIDLGPNMAQSDLDFLERVTLRFTFQPLLSRLAIAYANNDRPDNALKTILIINRLHNELYPQTYSEWANLAQTNPHTCGAIFTRMPQPRALDSISPITLKSMTKSEPTSP</sequence>
<feature type="transmembrane region" description="Helical" evidence="5">
    <location>
        <begin position="50"/>
        <end position="69"/>
    </location>
</feature>
<keyword evidence="9" id="KW-1185">Reference proteome</keyword>
<protein>
    <submittedName>
        <fullName evidence="8">Uncharacterized protein</fullName>
    </submittedName>
</protein>
<evidence type="ECO:0000256" key="2">
    <source>
        <dbReference type="ARBA" id="ARBA00022692"/>
    </source>
</evidence>
<comment type="caution">
    <text evidence="8">The sequence shown here is derived from an EMBL/GenBank/DDBJ whole genome shotgun (WGS) entry which is preliminary data.</text>
</comment>
<dbReference type="InterPro" id="IPR051533">
    <property type="entry name" value="WaaL-like"/>
</dbReference>
<name>A0A4R5W711_9BURK</name>
<evidence type="ECO:0000256" key="3">
    <source>
        <dbReference type="ARBA" id="ARBA00022989"/>
    </source>
</evidence>
<feature type="transmembrane region" description="Helical" evidence="5">
    <location>
        <begin position="25"/>
        <end position="44"/>
    </location>
</feature>
<proteinExistence type="predicted"/>
<organism evidence="8 9">
    <name type="scientific">Sapientia aquatica</name>
    <dbReference type="NCBI Taxonomy" id="1549640"/>
    <lineage>
        <taxon>Bacteria</taxon>
        <taxon>Pseudomonadati</taxon>
        <taxon>Pseudomonadota</taxon>
        <taxon>Betaproteobacteria</taxon>
        <taxon>Burkholderiales</taxon>
        <taxon>Oxalobacteraceae</taxon>
        <taxon>Sapientia</taxon>
    </lineage>
</organism>
<dbReference type="PANTHER" id="PTHR37422:SF13">
    <property type="entry name" value="LIPOPOLYSACCHARIDE BIOSYNTHESIS PROTEIN PA4999-RELATED"/>
    <property type="match status" value="1"/>
</dbReference>
<evidence type="ECO:0000259" key="6">
    <source>
        <dbReference type="Pfam" id="PF04932"/>
    </source>
</evidence>
<feature type="transmembrane region" description="Helical" evidence="5">
    <location>
        <begin position="107"/>
        <end position="128"/>
    </location>
</feature>
<dbReference type="InterPro" id="IPR007016">
    <property type="entry name" value="O-antigen_ligase-rel_domated"/>
</dbReference>
<feature type="transmembrane region" description="Helical" evidence="5">
    <location>
        <begin position="212"/>
        <end position="237"/>
    </location>
</feature>
<evidence type="ECO:0000256" key="1">
    <source>
        <dbReference type="ARBA" id="ARBA00004141"/>
    </source>
</evidence>
<dbReference type="RefSeq" id="WP_133324323.1">
    <property type="nucleotide sequence ID" value="NZ_SMYL01000001.1"/>
</dbReference>
<feature type="transmembrane region" description="Helical" evidence="5">
    <location>
        <begin position="184"/>
        <end position="205"/>
    </location>
</feature>